<name>A0A381WGA8_9ZZZZ</name>
<evidence type="ECO:0000256" key="1">
    <source>
        <dbReference type="ARBA" id="ARBA00007569"/>
    </source>
</evidence>
<dbReference type="Gene3D" id="3.30.460.80">
    <property type="entry name" value="NADH:ubiquinone oxidoreductase, 30kDa subunit"/>
    <property type="match status" value="1"/>
</dbReference>
<dbReference type="SUPFAM" id="SSF143243">
    <property type="entry name" value="Nqo5-like"/>
    <property type="match status" value="1"/>
</dbReference>
<sequence>MDPRGEKLFEELKGVLSPDLKSEIGICVDIVTITVPKESLVQVCQLLKDAQNLSFDYLCSISVVDYEESEQRFEIVYHMVSLSTYYKVAVKTSVVSADPVLPTVTSVWRSAEWFEREGHDLFGVIFLGHSNLSPLLLYEGFDGFPGRKSFPFHDYQEW</sequence>
<gene>
    <name evidence="3" type="ORF">METZ01_LOCUS104403</name>
</gene>
<dbReference type="InterPro" id="IPR037232">
    <property type="entry name" value="NADH_quin_OxRdtase_su_C/D-like"/>
</dbReference>
<dbReference type="AlphaFoldDB" id="A0A381WGA8"/>
<evidence type="ECO:0000313" key="3">
    <source>
        <dbReference type="EMBL" id="SVA51549.1"/>
    </source>
</evidence>
<reference evidence="3" key="1">
    <citation type="submission" date="2018-05" db="EMBL/GenBank/DDBJ databases">
        <authorList>
            <person name="Lanie J.A."/>
            <person name="Ng W.-L."/>
            <person name="Kazmierczak K.M."/>
            <person name="Andrzejewski T.M."/>
            <person name="Davidsen T.M."/>
            <person name="Wayne K.J."/>
            <person name="Tettelin H."/>
            <person name="Glass J.I."/>
            <person name="Rusch D."/>
            <person name="Podicherti R."/>
            <person name="Tsui H.-C.T."/>
            <person name="Winkler M.E."/>
        </authorList>
    </citation>
    <scope>NUCLEOTIDE SEQUENCE</scope>
</reference>
<dbReference type="Pfam" id="PF00329">
    <property type="entry name" value="Complex1_30kDa"/>
    <property type="match status" value="1"/>
</dbReference>
<dbReference type="GO" id="GO:0008137">
    <property type="term" value="F:NADH dehydrogenase (ubiquinone) activity"/>
    <property type="evidence" value="ECO:0007669"/>
    <property type="project" value="InterPro"/>
</dbReference>
<comment type="similarity">
    <text evidence="1">Belongs to the complex I 30 kDa subunit family.</text>
</comment>
<dbReference type="PANTHER" id="PTHR10884:SF14">
    <property type="entry name" value="NADH DEHYDROGENASE [UBIQUINONE] IRON-SULFUR PROTEIN 3, MITOCHONDRIAL"/>
    <property type="match status" value="1"/>
</dbReference>
<organism evidence="3">
    <name type="scientific">marine metagenome</name>
    <dbReference type="NCBI Taxonomy" id="408172"/>
    <lineage>
        <taxon>unclassified sequences</taxon>
        <taxon>metagenomes</taxon>
        <taxon>ecological metagenomes</taxon>
    </lineage>
</organism>
<dbReference type="EMBL" id="UINC01011722">
    <property type="protein sequence ID" value="SVA51549.1"/>
    <property type="molecule type" value="Genomic_DNA"/>
</dbReference>
<evidence type="ECO:0000259" key="2">
    <source>
        <dbReference type="Pfam" id="PF00329"/>
    </source>
</evidence>
<protein>
    <recommendedName>
        <fullName evidence="2">NADH:ubiquinone oxidoreductase 30kDa subunit domain-containing protein</fullName>
    </recommendedName>
</protein>
<dbReference type="PANTHER" id="PTHR10884">
    <property type="entry name" value="NADH DEHYDROGENASE UBIQUINONE IRON-SULFUR PROTEIN 3"/>
    <property type="match status" value="1"/>
</dbReference>
<feature type="domain" description="NADH:ubiquinone oxidoreductase 30kDa subunit" evidence="2">
    <location>
        <begin position="33"/>
        <end position="155"/>
    </location>
</feature>
<dbReference type="InterPro" id="IPR001268">
    <property type="entry name" value="NADH_UbQ_OxRdtase_30kDa_su"/>
</dbReference>
<proteinExistence type="inferred from homology"/>
<accession>A0A381WGA8</accession>